<evidence type="ECO:0008006" key="3">
    <source>
        <dbReference type="Google" id="ProtNLM"/>
    </source>
</evidence>
<dbReference type="Proteomes" id="UP001651158">
    <property type="component" value="Unassembled WGS sequence"/>
</dbReference>
<accession>A0ABR4Q529</accession>
<comment type="caution">
    <text evidence="1">The sequence shown here is derived from an EMBL/GenBank/DDBJ whole genome shotgun (WGS) entry which is preliminary data.</text>
</comment>
<evidence type="ECO:0000313" key="2">
    <source>
        <dbReference type="Proteomes" id="UP001651158"/>
    </source>
</evidence>
<gene>
    <name evidence="1" type="ORF">TcWFU_006370</name>
</gene>
<keyword evidence="2" id="KW-1185">Reference proteome</keyword>
<reference evidence="1 2" key="1">
    <citation type="journal article" date="2022" name="Front. Cell. Infect. Microbiol.">
        <title>The Genomes of Two Strains of Taenia crassiceps the Animal Model for the Study of Human Cysticercosis.</title>
        <authorList>
            <person name="Bobes R.J."/>
            <person name="Estrada K."/>
            <person name="Rios-Valencia D.G."/>
            <person name="Calderon-Gallegos A."/>
            <person name="de la Torre P."/>
            <person name="Carrero J.C."/>
            <person name="Sanchez-Flores A."/>
            <person name="Laclette J.P."/>
        </authorList>
    </citation>
    <scope>NUCLEOTIDE SEQUENCE [LARGE SCALE GENOMIC DNA]</scope>
    <source>
        <strain evidence="1">WFUcys</strain>
    </source>
</reference>
<proteinExistence type="predicted"/>
<protein>
    <recommendedName>
        <fullName evidence="3">Anaphase-promoting complex subunit 1</fullName>
    </recommendedName>
</protein>
<organism evidence="1 2">
    <name type="scientific">Taenia crassiceps</name>
    <dbReference type="NCBI Taxonomy" id="6207"/>
    <lineage>
        <taxon>Eukaryota</taxon>
        <taxon>Metazoa</taxon>
        <taxon>Spiralia</taxon>
        <taxon>Lophotrochozoa</taxon>
        <taxon>Platyhelminthes</taxon>
        <taxon>Cestoda</taxon>
        <taxon>Eucestoda</taxon>
        <taxon>Cyclophyllidea</taxon>
        <taxon>Taeniidae</taxon>
        <taxon>Taenia</taxon>
    </lineage>
</organism>
<evidence type="ECO:0000313" key="1">
    <source>
        <dbReference type="EMBL" id="KAL5104485.1"/>
    </source>
</evidence>
<dbReference type="EMBL" id="JAKROA010000012">
    <property type="protein sequence ID" value="KAL5104485.1"/>
    <property type="molecule type" value="Genomic_DNA"/>
</dbReference>
<name>A0ABR4Q529_9CEST</name>
<sequence>MPSGREGNCMAFLVEVGLRQPPMRVREQTPLCQFPNLYLLSVFSDDRKSVVYCYSEEVDQEIPLSELETPSTTFDVTRGEIAHTVDSPLQPSELILTADRICSWWLVASPIFTHFSISSLESDWQSALVAALPSFAQRSANRQLRSFINPSFVDHLADSR</sequence>